<keyword evidence="1" id="KW-0238">DNA-binding</keyword>
<organism evidence="3 4">
    <name type="scientific">Sphingomonas hankookensis</name>
    <dbReference type="NCBI Taxonomy" id="563996"/>
    <lineage>
        <taxon>Bacteria</taxon>
        <taxon>Pseudomonadati</taxon>
        <taxon>Pseudomonadota</taxon>
        <taxon>Alphaproteobacteria</taxon>
        <taxon>Sphingomonadales</taxon>
        <taxon>Sphingomonadaceae</taxon>
        <taxon>Sphingomonas</taxon>
    </lineage>
</organism>
<dbReference type="InterPro" id="IPR011856">
    <property type="entry name" value="tRNA_endonuc-like_dom_sf"/>
</dbReference>
<dbReference type="PANTHER" id="PTHR38814">
    <property type="entry name" value="ENDONUCLEASE NUCS"/>
    <property type="match status" value="1"/>
</dbReference>
<feature type="domain" description="Endonuclease NucS C-terminal" evidence="2">
    <location>
        <begin position="117"/>
        <end position="208"/>
    </location>
</feature>
<dbReference type="EMBL" id="LQQO01000001">
    <property type="protein sequence ID" value="KZE18492.1"/>
    <property type="molecule type" value="Genomic_DNA"/>
</dbReference>
<dbReference type="Pfam" id="PF01939">
    <property type="entry name" value="NucS_C"/>
    <property type="match status" value="1"/>
</dbReference>
<reference evidence="4" key="1">
    <citation type="submission" date="2016-01" db="EMBL/GenBank/DDBJ databases">
        <title>Draft genome of Chromobacterium sp. F49.</title>
        <authorList>
            <person name="Hong K.W."/>
        </authorList>
    </citation>
    <scope>NUCLEOTIDE SEQUENCE [LARGE SCALE GENOMIC DNA]</scope>
    <source>
        <strain evidence="4">CN3</strain>
    </source>
</reference>
<dbReference type="PANTHER" id="PTHR38814:SF1">
    <property type="entry name" value="ENDONUCLEASE NUCS"/>
    <property type="match status" value="1"/>
</dbReference>
<protein>
    <recommendedName>
        <fullName evidence="2">Endonuclease NucS C-terminal domain-containing protein</fullName>
    </recommendedName>
</protein>
<keyword evidence="4" id="KW-1185">Reference proteome</keyword>
<dbReference type="InterPro" id="IPR002793">
    <property type="entry name" value="Endonuclease_NucS"/>
</dbReference>
<sequence>MYDKAGFNDYFANTVGASKNACDTYRSFLNRIDQAIGGLDEALLSQGLEAVAQWAKDTDKEPFATYRSHARSVLKRYSLYRLEKASDGVEDDMAPPVTDVVTDLADVIVADANFLREREMQTQVRQQLSALEAGLIAIDNGVEVSVATGRIDILARDAHGRTVVIELKPGKCPAGALEQLLAYAYDIEQEQGQPVRAMLVAGSFSDRIRAATRRAGNVELRTYAYSLNFAAIG</sequence>
<name>A0ABR5YFN0_9SPHN</name>
<dbReference type="Gene3D" id="3.40.1350.10">
    <property type="match status" value="1"/>
</dbReference>
<dbReference type="RefSeq" id="WP_066686653.1">
    <property type="nucleotide sequence ID" value="NZ_CP117025.1"/>
</dbReference>
<proteinExistence type="predicted"/>
<dbReference type="Proteomes" id="UP000076609">
    <property type="component" value="Unassembled WGS sequence"/>
</dbReference>
<dbReference type="CDD" id="cd22341">
    <property type="entry name" value="NucS-like"/>
    <property type="match status" value="1"/>
</dbReference>
<accession>A0ABR5YFN0</accession>
<evidence type="ECO:0000313" key="4">
    <source>
        <dbReference type="Proteomes" id="UP000076609"/>
    </source>
</evidence>
<evidence type="ECO:0000256" key="1">
    <source>
        <dbReference type="ARBA" id="ARBA00023125"/>
    </source>
</evidence>
<dbReference type="InterPro" id="IPR048301">
    <property type="entry name" value="NucS_C"/>
</dbReference>
<evidence type="ECO:0000259" key="2">
    <source>
        <dbReference type="Pfam" id="PF01939"/>
    </source>
</evidence>
<comment type="caution">
    <text evidence="3">The sequence shown here is derived from an EMBL/GenBank/DDBJ whole genome shotgun (WGS) entry which is preliminary data.</text>
</comment>
<evidence type="ECO:0000313" key="3">
    <source>
        <dbReference type="EMBL" id="KZE18492.1"/>
    </source>
</evidence>
<gene>
    <name evidence="3" type="ORF">AVT10_00035</name>
</gene>